<feature type="domain" description="Aminotransferase class I/classII large" evidence="6">
    <location>
        <begin position="39"/>
        <end position="346"/>
    </location>
</feature>
<dbReference type="Pfam" id="PF00155">
    <property type="entry name" value="Aminotran_1_2"/>
    <property type="match status" value="1"/>
</dbReference>
<proteinExistence type="inferred from homology"/>
<dbReference type="InterPro" id="IPR015422">
    <property type="entry name" value="PyrdxlP-dep_Trfase_small"/>
</dbReference>
<evidence type="ECO:0000259" key="6">
    <source>
        <dbReference type="Pfam" id="PF00155"/>
    </source>
</evidence>
<evidence type="ECO:0000313" key="7">
    <source>
        <dbReference type="EMBL" id="SHH01161.1"/>
    </source>
</evidence>
<evidence type="ECO:0000256" key="5">
    <source>
        <dbReference type="RuleBase" id="RU000481"/>
    </source>
</evidence>
<dbReference type="OrthoDB" id="9802328at2"/>
<dbReference type="Gene3D" id="3.40.640.10">
    <property type="entry name" value="Type I PLP-dependent aspartate aminotransferase-like (Major domain)"/>
    <property type="match status" value="1"/>
</dbReference>
<dbReference type="Proteomes" id="UP000184032">
    <property type="component" value="Unassembled WGS sequence"/>
</dbReference>
<reference evidence="7 8" key="1">
    <citation type="submission" date="2016-11" db="EMBL/GenBank/DDBJ databases">
        <authorList>
            <person name="Jaros S."/>
            <person name="Januszkiewicz K."/>
            <person name="Wedrychowicz H."/>
        </authorList>
    </citation>
    <scope>NUCLEOTIDE SEQUENCE [LARGE SCALE GENOMIC DNA]</scope>
    <source>
        <strain evidence="7 8">DSM 21120</strain>
    </source>
</reference>
<dbReference type="GO" id="GO:0030170">
    <property type="term" value="F:pyridoxal phosphate binding"/>
    <property type="evidence" value="ECO:0007669"/>
    <property type="project" value="InterPro"/>
</dbReference>
<dbReference type="AlphaFoldDB" id="A0A1M5PHG4"/>
<dbReference type="GO" id="GO:0008483">
    <property type="term" value="F:transaminase activity"/>
    <property type="evidence" value="ECO:0007669"/>
    <property type="project" value="UniProtKB-KW"/>
</dbReference>
<dbReference type="InterPro" id="IPR004839">
    <property type="entry name" value="Aminotransferase_I/II_large"/>
</dbReference>
<accession>A0A1M5PHG4</accession>
<keyword evidence="2 5" id="KW-0032">Aminotransferase</keyword>
<evidence type="ECO:0000256" key="2">
    <source>
        <dbReference type="ARBA" id="ARBA00022576"/>
    </source>
</evidence>
<dbReference type="InterPro" id="IPR015421">
    <property type="entry name" value="PyrdxlP-dep_Trfase_major"/>
</dbReference>
<gene>
    <name evidence="7" type="ORF">SAMN02745245_00327</name>
</gene>
<dbReference type="CDD" id="cd00609">
    <property type="entry name" value="AAT_like"/>
    <property type="match status" value="1"/>
</dbReference>
<name>A0A1M5PHG4_9FIRM</name>
<dbReference type="EMBL" id="FQXI01000001">
    <property type="protein sequence ID" value="SHH01161.1"/>
    <property type="molecule type" value="Genomic_DNA"/>
</dbReference>
<dbReference type="Gene3D" id="3.90.1150.10">
    <property type="entry name" value="Aspartate Aminotransferase, domain 1"/>
    <property type="match status" value="1"/>
</dbReference>
<comment type="cofactor">
    <cofactor evidence="1 5">
        <name>pyridoxal 5'-phosphate</name>
        <dbReference type="ChEBI" id="CHEBI:597326"/>
    </cofactor>
</comment>
<keyword evidence="8" id="KW-1185">Reference proteome</keyword>
<dbReference type="SUPFAM" id="SSF53383">
    <property type="entry name" value="PLP-dependent transferases"/>
    <property type="match status" value="1"/>
</dbReference>
<evidence type="ECO:0000256" key="1">
    <source>
        <dbReference type="ARBA" id="ARBA00001933"/>
    </source>
</evidence>
<dbReference type="PANTHER" id="PTHR42885">
    <property type="entry name" value="HISTIDINOL-PHOSPHATE AMINOTRANSFERASE-RELATED"/>
    <property type="match status" value="1"/>
</dbReference>
<dbReference type="PANTHER" id="PTHR42885:SF2">
    <property type="entry name" value="HISTIDINOL-PHOSPHATE AMINOTRANSFERASE"/>
    <property type="match status" value="1"/>
</dbReference>
<dbReference type="RefSeq" id="WP_073183116.1">
    <property type="nucleotide sequence ID" value="NZ_FQXI01000001.1"/>
</dbReference>
<dbReference type="InterPro" id="IPR015424">
    <property type="entry name" value="PyrdxlP-dep_Trfase"/>
</dbReference>
<comment type="similarity">
    <text evidence="5">Belongs to the class-I pyridoxal-phosphate-dependent aminotransferase family.</text>
</comment>
<sequence>MSELINDNIKNYQPKSYANVSTYPAILDCSLGVHYEQIPEYVLNVLKTIDEKTIKQYPNNLSLVEKIINIYKPYVELSKEQVSIGDGSYNLLTNINLLYLLGGKTLFSYVPNFSAYTDHAYLIGAKHKHYSLKESNNFKFTEDDFLTEMKYSNASLVFVENPNNPTGQILPIKTIEKIIALANSLNMAILIDEAYGEYMPVENSAVSLVNKYNNLFVSKSFSKGYAMAGIRVGYAVGSLDASKYLQKFIIPFNGNSIGRILAENIISNKYTEHIIEDTKEKKLKLLNALDSMENLKVSYTSSSTPIMLIYTNLDLNLWEYLRKVGLNTVSGLSYESLDKNSVRLMIRDEVDLIVKLLKEADKIIGEVSEA</sequence>
<keyword evidence="3 5" id="KW-0808">Transferase</keyword>
<protein>
    <recommendedName>
        <fullName evidence="5">Aminotransferase</fullName>
        <ecNumber evidence="5">2.6.1.-</ecNumber>
    </recommendedName>
</protein>
<dbReference type="InterPro" id="IPR004838">
    <property type="entry name" value="NHTrfase_class1_PyrdxlP-BS"/>
</dbReference>
<evidence type="ECO:0000256" key="3">
    <source>
        <dbReference type="ARBA" id="ARBA00022679"/>
    </source>
</evidence>
<organism evidence="7 8">
    <name type="scientific">Anaerosphaera aminiphila DSM 21120</name>
    <dbReference type="NCBI Taxonomy" id="1120995"/>
    <lineage>
        <taxon>Bacteria</taxon>
        <taxon>Bacillati</taxon>
        <taxon>Bacillota</taxon>
        <taxon>Tissierellia</taxon>
        <taxon>Tissierellales</taxon>
        <taxon>Peptoniphilaceae</taxon>
        <taxon>Anaerosphaera</taxon>
    </lineage>
</organism>
<evidence type="ECO:0000256" key="4">
    <source>
        <dbReference type="ARBA" id="ARBA00022898"/>
    </source>
</evidence>
<keyword evidence="4" id="KW-0663">Pyridoxal phosphate</keyword>
<evidence type="ECO:0000313" key="8">
    <source>
        <dbReference type="Proteomes" id="UP000184032"/>
    </source>
</evidence>
<dbReference type="EC" id="2.6.1.-" evidence="5"/>
<dbReference type="STRING" id="1120995.SAMN02745245_00327"/>
<dbReference type="PROSITE" id="PS00105">
    <property type="entry name" value="AA_TRANSFER_CLASS_1"/>
    <property type="match status" value="1"/>
</dbReference>